<dbReference type="PANTHER" id="PTHR44196">
    <property type="entry name" value="DEHYDROGENASE/REDUCTASE SDR FAMILY MEMBER 7B"/>
    <property type="match status" value="1"/>
</dbReference>
<dbReference type="Pfam" id="PF00106">
    <property type="entry name" value="adh_short"/>
    <property type="match status" value="1"/>
</dbReference>
<organism evidence="4">
    <name type="scientific">freshwater metagenome</name>
    <dbReference type="NCBI Taxonomy" id="449393"/>
    <lineage>
        <taxon>unclassified sequences</taxon>
        <taxon>metagenomes</taxon>
        <taxon>ecological metagenomes</taxon>
    </lineage>
</organism>
<gene>
    <name evidence="4" type="ORF">UFOPK3564_03021</name>
</gene>
<evidence type="ECO:0000256" key="2">
    <source>
        <dbReference type="ARBA" id="ARBA00023002"/>
    </source>
</evidence>
<accession>A0A6J7JFS3</accession>
<dbReference type="GO" id="GO:0016020">
    <property type="term" value="C:membrane"/>
    <property type="evidence" value="ECO:0007669"/>
    <property type="project" value="TreeGrafter"/>
</dbReference>
<dbReference type="InterPro" id="IPR020904">
    <property type="entry name" value="Sc_DH/Rdtase_CS"/>
</dbReference>
<evidence type="ECO:0000313" key="4">
    <source>
        <dbReference type="EMBL" id="CAB4942308.1"/>
    </source>
</evidence>
<sequence length="288" mass="30224">MKLDLRDRTVVITGAGGGLGGALADALAARGARLALLDLDEDLVAARAAALGDAGRARGWSADVRDLDALRRTTEEVADHFGGIDVVIAAAGVLGSLHTLTATDEDEWDRVVDINLSGVWRTFRAAAPHVARRRGHLVAMSSLIAYVHPPLLGGYAASKAGVAALCDTTRLELRPAGVTVSSVHPAIFRTPMIGDALGSPAAVELVRDFTGVFKTVPIETVVADMVAGIERRAKRIVSPAPHRVTAYVPGLAQAAIERLAFRPRTIRRAVELGAIPAPAPRRTGTAVR</sequence>
<dbReference type="GO" id="GO:0016491">
    <property type="term" value="F:oxidoreductase activity"/>
    <property type="evidence" value="ECO:0007669"/>
    <property type="project" value="UniProtKB-KW"/>
</dbReference>
<evidence type="ECO:0000256" key="1">
    <source>
        <dbReference type="ARBA" id="ARBA00006484"/>
    </source>
</evidence>
<proteinExistence type="inferred from homology"/>
<keyword evidence="2" id="KW-0560">Oxidoreductase</keyword>
<dbReference type="EMBL" id="CAFBMK010000254">
    <property type="protein sequence ID" value="CAB4942308.1"/>
    <property type="molecule type" value="Genomic_DNA"/>
</dbReference>
<dbReference type="Gene3D" id="3.40.50.720">
    <property type="entry name" value="NAD(P)-binding Rossmann-like Domain"/>
    <property type="match status" value="1"/>
</dbReference>
<feature type="domain" description="Ketoreductase" evidence="3">
    <location>
        <begin position="8"/>
        <end position="187"/>
    </location>
</feature>
<dbReference type="InterPro" id="IPR002347">
    <property type="entry name" value="SDR_fam"/>
</dbReference>
<dbReference type="PRINTS" id="PR00080">
    <property type="entry name" value="SDRFAMILY"/>
</dbReference>
<dbReference type="PANTHER" id="PTHR44196:SF1">
    <property type="entry name" value="DEHYDROGENASE_REDUCTASE SDR FAMILY MEMBER 7B"/>
    <property type="match status" value="1"/>
</dbReference>
<dbReference type="InterPro" id="IPR036291">
    <property type="entry name" value="NAD(P)-bd_dom_sf"/>
</dbReference>
<dbReference type="PRINTS" id="PR00081">
    <property type="entry name" value="GDHRDH"/>
</dbReference>
<evidence type="ECO:0000259" key="3">
    <source>
        <dbReference type="SMART" id="SM00822"/>
    </source>
</evidence>
<comment type="similarity">
    <text evidence="1">Belongs to the short-chain dehydrogenases/reductases (SDR) family.</text>
</comment>
<dbReference type="AlphaFoldDB" id="A0A6J7JFS3"/>
<protein>
    <submittedName>
        <fullName evidence="4">Unannotated protein</fullName>
    </submittedName>
</protein>
<reference evidence="4" key="1">
    <citation type="submission" date="2020-05" db="EMBL/GenBank/DDBJ databases">
        <authorList>
            <person name="Chiriac C."/>
            <person name="Salcher M."/>
            <person name="Ghai R."/>
            <person name="Kavagutti S V."/>
        </authorList>
    </citation>
    <scope>NUCLEOTIDE SEQUENCE</scope>
</reference>
<name>A0A6J7JFS3_9ZZZZ</name>
<dbReference type="PROSITE" id="PS00061">
    <property type="entry name" value="ADH_SHORT"/>
    <property type="match status" value="1"/>
</dbReference>
<dbReference type="SUPFAM" id="SSF51735">
    <property type="entry name" value="NAD(P)-binding Rossmann-fold domains"/>
    <property type="match status" value="1"/>
</dbReference>
<dbReference type="SMART" id="SM00822">
    <property type="entry name" value="PKS_KR"/>
    <property type="match status" value="1"/>
</dbReference>
<dbReference type="InterPro" id="IPR057326">
    <property type="entry name" value="KR_dom"/>
</dbReference>